<dbReference type="SMART" id="SM00304">
    <property type="entry name" value="HAMP"/>
    <property type="match status" value="1"/>
</dbReference>
<dbReference type="Proteomes" id="UP001161691">
    <property type="component" value="Unassembled WGS sequence"/>
</dbReference>
<keyword evidence="4" id="KW-0808">Transferase</keyword>
<keyword evidence="9" id="KW-1185">Reference proteome</keyword>
<evidence type="ECO:0000256" key="1">
    <source>
        <dbReference type="ARBA" id="ARBA00004651"/>
    </source>
</evidence>
<dbReference type="CDD" id="cd06225">
    <property type="entry name" value="HAMP"/>
    <property type="match status" value="1"/>
</dbReference>
<dbReference type="PANTHER" id="PTHR34220:SF7">
    <property type="entry name" value="SENSOR HISTIDINE KINASE YPDA"/>
    <property type="match status" value="1"/>
</dbReference>
<dbReference type="PANTHER" id="PTHR34220">
    <property type="entry name" value="SENSOR HISTIDINE KINASE YPDA"/>
    <property type="match status" value="1"/>
</dbReference>
<gene>
    <name evidence="8" type="ORF">KB449_20940</name>
</gene>
<evidence type="ECO:0000259" key="7">
    <source>
        <dbReference type="PROSITE" id="PS50885"/>
    </source>
</evidence>
<dbReference type="InterPro" id="IPR050640">
    <property type="entry name" value="Bact_2-comp_sensor_kinase"/>
</dbReference>
<dbReference type="Gene3D" id="6.10.340.10">
    <property type="match status" value="1"/>
</dbReference>
<dbReference type="InterPro" id="IPR010559">
    <property type="entry name" value="Sig_transdc_His_kin_internal"/>
</dbReference>
<keyword evidence="6" id="KW-1133">Transmembrane helix</keyword>
<organism evidence="8 9">
    <name type="scientific">Cohnella hashimotonis</name>
    <dbReference type="NCBI Taxonomy" id="2826895"/>
    <lineage>
        <taxon>Bacteria</taxon>
        <taxon>Bacillati</taxon>
        <taxon>Bacillota</taxon>
        <taxon>Bacilli</taxon>
        <taxon>Bacillales</taxon>
        <taxon>Paenibacillaceae</taxon>
        <taxon>Cohnella</taxon>
    </lineage>
</organism>
<dbReference type="RefSeq" id="WP_282910214.1">
    <property type="nucleotide sequence ID" value="NZ_JAGRPV010000001.1"/>
</dbReference>
<keyword evidence="8" id="KW-0418">Kinase</keyword>
<dbReference type="EMBL" id="JAGRPV010000001">
    <property type="protein sequence ID" value="MDI4647450.1"/>
    <property type="molecule type" value="Genomic_DNA"/>
</dbReference>
<comment type="subcellular location">
    <subcellularLocation>
        <location evidence="1">Cell membrane</location>
        <topology evidence="1">Multi-pass membrane protein</topology>
    </subcellularLocation>
</comment>
<dbReference type="SUPFAM" id="SSF55874">
    <property type="entry name" value="ATPase domain of HSP90 chaperone/DNA topoisomerase II/histidine kinase"/>
    <property type="match status" value="1"/>
</dbReference>
<sequence>MRMVDKVAAIRVFPKLVLTFLVVLSPLYIIGLQINMSGLKNVNKEITHSLSSRVNLYMELLDNDFGGILLTLQDYINDEDLMKLSITAEIMSDVEKTQANLRLKNHLDILNRSSKFVEEASVFIPLIDRTITSNMEGIKDFDANQFKAMSGPLKTKESPFLFWKDRIFVTLVYPPSSRGKDPIFVAAVEISIPELVSTLDSYTNEGGGAVLVEKATNRIIAKTTLNAESEIIMDQPELMESTDSNATRKVDVDGQSYLITRKDSEHLGMSLLMYVPTKDVNQQLASHRVWLIILSLASIVIVIAFSYSIYRIIHKPLISLLQSFRRIEQGQFNHTVTYPLKDEFGYLYEEFNSMARKLNVLVHEVYEQQYRARLSELRHLQSQINPHFLYNTYFILYRMAQLEDNENLMRLTKHLGEYFQFITRDGTDEVPLEMEAHHARTYMEIQSIRFANRVEAHFGDLPIGAAAIQVPRLIMQPIIENAYKHSLELKSKNGWMNVEFSLRPDELIIAIEDNGHEFTAEKLERLKQVLRANDGFAESTGMINVHRRLKIKFGEAAGLRLSEGARGGLKVEIIIPIGERDQ</sequence>
<reference evidence="8" key="1">
    <citation type="submission" date="2023-04" db="EMBL/GenBank/DDBJ databases">
        <title>Comparative genomic analysis of Cohnella hashimotonis sp. nov., isolated from the International Space Station.</title>
        <authorList>
            <person name="Venkateswaran K."/>
            <person name="Simpson A."/>
        </authorList>
    </citation>
    <scope>NUCLEOTIDE SEQUENCE</scope>
    <source>
        <strain evidence="8">F6_2S_P_1</strain>
    </source>
</reference>
<dbReference type="InterPro" id="IPR036890">
    <property type="entry name" value="HATPase_C_sf"/>
</dbReference>
<name>A0ABT6TL41_9BACL</name>
<keyword evidence="6" id="KW-0812">Transmembrane</keyword>
<dbReference type="Pfam" id="PF06580">
    <property type="entry name" value="His_kinase"/>
    <property type="match status" value="1"/>
</dbReference>
<accession>A0ABT6TL41</accession>
<feature type="domain" description="HAMP" evidence="7">
    <location>
        <begin position="311"/>
        <end position="363"/>
    </location>
</feature>
<evidence type="ECO:0000313" key="9">
    <source>
        <dbReference type="Proteomes" id="UP001161691"/>
    </source>
</evidence>
<dbReference type="InterPro" id="IPR003660">
    <property type="entry name" value="HAMP_dom"/>
</dbReference>
<keyword evidence="2" id="KW-1003">Cell membrane</keyword>
<evidence type="ECO:0000256" key="3">
    <source>
        <dbReference type="ARBA" id="ARBA00022553"/>
    </source>
</evidence>
<evidence type="ECO:0000256" key="4">
    <source>
        <dbReference type="ARBA" id="ARBA00022679"/>
    </source>
</evidence>
<feature type="transmembrane region" description="Helical" evidence="6">
    <location>
        <begin position="12"/>
        <end position="34"/>
    </location>
</feature>
<dbReference type="SUPFAM" id="SSF158472">
    <property type="entry name" value="HAMP domain-like"/>
    <property type="match status" value="1"/>
</dbReference>
<evidence type="ECO:0000256" key="5">
    <source>
        <dbReference type="ARBA" id="ARBA00023136"/>
    </source>
</evidence>
<evidence type="ECO:0000256" key="2">
    <source>
        <dbReference type="ARBA" id="ARBA00022475"/>
    </source>
</evidence>
<dbReference type="Pfam" id="PF00672">
    <property type="entry name" value="HAMP"/>
    <property type="match status" value="1"/>
</dbReference>
<dbReference type="Gene3D" id="3.30.565.10">
    <property type="entry name" value="Histidine kinase-like ATPase, C-terminal domain"/>
    <property type="match status" value="1"/>
</dbReference>
<keyword evidence="3" id="KW-0597">Phosphoprotein</keyword>
<protein>
    <submittedName>
        <fullName evidence="8">Histidine kinase</fullName>
    </submittedName>
</protein>
<comment type="caution">
    <text evidence="8">The sequence shown here is derived from an EMBL/GenBank/DDBJ whole genome shotgun (WGS) entry which is preliminary data.</text>
</comment>
<dbReference type="GO" id="GO:0016301">
    <property type="term" value="F:kinase activity"/>
    <property type="evidence" value="ECO:0007669"/>
    <property type="project" value="UniProtKB-KW"/>
</dbReference>
<feature type="transmembrane region" description="Helical" evidence="6">
    <location>
        <begin position="289"/>
        <end position="310"/>
    </location>
</feature>
<keyword evidence="5 6" id="KW-0472">Membrane</keyword>
<evidence type="ECO:0000313" key="8">
    <source>
        <dbReference type="EMBL" id="MDI4647450.1"/>
    </source>
</evidence>
<evidence type="ECO:0000256" key="6">
    <source>
        <dbReference type="SAM" id="Phobius"/>
    </source>
</evidence>
<proteinExistence type="predicted"/>
<dbReference type="PROSITE" id="PS50885">
    <property type="entry name" value="HAMP"/>
    <property type="match status" value="1"/>
</dbReference>